<comment type="caution">
    <text evidence="3">The sequence shown here is derived from an EMBL/GenBank/DDBJ whole genome shotgun (WGS) entry which is preliminary data.</text>
</comment>
<organism evidence="3 4">
    <name type="scientific">Pseudovibrio ascidiaceicola</name>
    <dbReference type="NCBI Taxonomy" id="285279"/>
    <lineage>
        <taxon>Bacteria</taxon>
        <taxon>Pseudomonadati</taxon>
        <taxon>Pseudomonadota</taxon>
        <taxon>Alphaproteobacteria</taxon>
        <taxon>Hyphomicrobiales</taxon>
        <taxon>Stappiaceae</taxon>
        <taxon>Pseudovibrio</taxon>
    </lineage>
</organism>
<dbReference type="CDD" id="cd07302">
    <property type="entry name" value="CHD"/>
    <property type="match status" value="1"/>
</dbReference>
<feature type="transmembrane region" description="Helical" evidence="1">
    <location>
        <begin position="312"/>
        <end position="331"/>
    </location>
</feature>
<dbReference type="InterPro" id="IPR029787">
    <property type="entry name" value="Nucleotide_cyclase"/>
</dbReference>
<dbReference type="SUPFAM" id="SSF55073">
    <property type="entry name" value="Nucleotide cyclase"/>
    <property type="match status" value="1"/>
</dbReference>
<dbReference type="Pfam" id="PF05226">
    <property type="entry name" value="CHASE2"/>
    <property type="match status" value="1"/>
</dbReference>
<dbReference type="RefSeq" id="WP_093520170.1">
    <property type="nucleotide sequence ID" value="NZ_FOSK01000006.1"/>
</dbReference>
<feature type="transmembrane region" description="Helical" evidence="1">
    <location>
        <begin position="338"/>
        <end position="356"/>
    </location>
</feature>
<accession>A0A1I4AMC9</accession>
<keyword evidence="1" id="KW-0812">Transmembrane</keyword>
<feature type="transmembrane region" description="Helical" evidence="1">
    <location>
        <begin position="12"/>
        <end position="33"/>
    </location>
</feature>
<keyword evidence="4" id="KW-1185">Reference proteome</keyword>
<evidence type="ECO:0000259" key="2">
    <source>
        <dbReference type="PROSITE" id="PS50125"/>
    </source>
</evidence>
<proteinExistence type="predicted"/>
<reference evidence="3 4" key="1">
    <citation type="submission" date="2016-10" db="EMBL/GenBank/DDBJ databases">
        <authorList>
            <person name="Varghese N."/>
            <person name="Submissions S."/>
        </authorList>
    </citation>
    <scope>NUCLEOTIDE SEQUENCE [LARGE SCALE GENOMIC DNA]</scope>
    <source>
        <strain evidence="3 4">DSM 16392</strain>
    </source>
</reference>
<protein>
    <submittedName>
        <fullName evidence="3">Sensor domain CHASE2-containing protein</fullName>
    </submittedName>
</protein>
<dbReference type="InterPro" id="IPR001054">
    <property type="entry name" value="A/G_cyclase"/>
</dbReference>
<feature type="domain" description="Guanylate cyclase" evidence="2">
    <location>
        <begin position="430"/>
        <end position="568"/>
    </location>
</feature>
<keyword evidence="1" id="KW-1133">Transmembrane helix</keyword>
<dbReference type="Proteomes" id="UP000199598">
    <property type="component" value="Unassembled WGS sequence"/>
</dbReference>
<dbReference type="EMBL" id="FOSK01000006">
    <property type="protein sequence ID" value="SFK57534.1"/>
    <property type="molecule type" value="Genomic_DNA"/>
</dbReference>
<keyword evidence="1" id="KW-0472">Membrane</keyword>
<name>A0A1I4AMC9_9HYPH</name>
<feature type="transmembrane region" description="Helical" evidence="1">
    <location>
        <begin position="368"/>
        <end position="385"/>
    </location>
</feature>
<evidence type="ECO:0000313" key="3">
    <source>
        <dbReference type="EMBL" id="SFK57534.1"/>
    </source>
</evidence>
<evidence type="ECO:0000256" key="1">
    <source>
        <dbReference type="SAM" id="Phobius"/>
    </source>
</evidence>
<gene>
    <name evidence="3" type="ORF">SAMN04488518_106296</name>
</gene>
<dbReference type="InterPro" id="IPR007890">
    <property type="entry name" value="CHASE2"/>
</dbReference>
<sequence length="687" mass="76524">MFGSSWLSQTNRALAAVVSCLFITIAILVRTLYPQVLDNVGYLSQNALQLAWPNTTSAPPVYTIHLTPESIQQTQEPIYQRLELAQILQKLGEYNPKLLIIDADFRKADPASPTLRSRIYDDLQPSLRATYPNHDLLLQTIISHYPVLLSRPLTKATAEKPPLSNYIRFSQATGYQNDNHYAHGSNALLYPLQHQSNSAQLPSLALAAWSLSNQAEAQPFQTAQTEHGYQLESANVQIPVTADTEMLVFKTRASSDAILTADEILQNRVSSKLWPPASGSYFVIGTQNRSSQRHAQALQTLQSGNYLKIPTWAQYAEIISLIGFGLAVTIISATQGFWLSLALTGVAALAINGVAFHQFALQHNVLEAFFPSLILLLIFAFSCTIRRVTFKSHKNQTTERFAGILSPKQMQKVLAKLEQLPLEGQQREITSLSTRLRHFHRYYEGLSPQDLASFSNGFQTAHLDEVHVQDGTLNTLSTSGLNAYWNAPLNDPFHAAHACRTAIEMQKQMARFNLKDRFNFNQKNMKAHAVTVDIGISTGLATLGETGTRRHFRYAPLGKCVDLAEDLARHCKEAGHSILICETTRGQMPELAALETIPVKTSRYQMRSFALLGDPSLAFSEGFLKLKNVHCNMVFALFEENDKKKALILVDECKSLSEGEYNAIYAAFEKYILSDLAQHEAVKDAAQ</sequence>
<evidence type="ECO:0000313" key="4">
    <source>
        <dbReference type="Proteomes" id="UP000199598"/>
    </source>
</evidence>
<dbReference type="Gene3D" id="3.30.70.1230">
    <property type="entry name" value="Nucleotide cyclase"/>
    <property type="match status" value="1"/>
</dbReference>
<dbReference type="PROSITE" id="PS50125">
    <property type="entry name" value="GUANYLATE_CYCLASE_2"/>
    <property type="match status" value="1"/>
</dbReference>